<keyword evidence="10" id="KW-1185">Reference proteome</keyword>
<keyword evidence="5" id="KW-0653">Protein transport</keyword>
<reference evidence="9" key="1">
    <citation type="thesis" date="2020" institute="ProQuest LLC" country="789 East Eisenhower Parkway, Ann Arbor, MI, USA">
        <title>Comparative Genomics and Chromosome Evolution.</title>
        <authorList>
            <person name="Mudd A.B."/>
        </authorList>
    </citation>
    <scope>NUCLEOTIDE SEQUENCE</scope>
    <source>
        <strain evidence="9">237g6f4</strain>
        <tissue evidence="9">Blood</tissue>
    </source>
</reference>
<dbReference type="GO" id="GO:0015031">
    <property type="term" value="P:protein transport"/>
    <property type="evidence" value="ECO:0007669"/>
    <property type="project" value="UniProtKB-KW"/>
</dbReference>
<proteinExistence type="inferred from homology"/>
<evidence type="ECO:0000256" key="5">
    <source>
        <dbReference type="ARBA" id="ARBA00022927"/>
    </source>
</evidence>
<gene>
    <name evidence="9" type="ORF">GDO81_000169</name>
</gene>
<evidence type="ECO:0000256" key="7">
    <source>
        <dbReference type="ARBA" id="ARBA00023054"/>
    </source>
</evidence>
<dbReference type="GO" id="GO:0006890">
    <property type="term" value="P:retrograde vesicle-mediated transport, Golgi to endoplasmic reticulum"/>
    <property type="evidence" value="ECO:0007669"/>
    <property type="project" value="TreeGrafter"/>
</dbReference>
<dbReference type="PANTHER" id="PTHR15959:SF0">
    <property type="entry name" value="SYNTAXIN-18"/>
    <property type="match status" value="1"/>
</dbReference>
<dbReference type="GO" id="GO:0005783">
    <property type="term" value="C:endoplasmic reticulum"/>
    <property type="evidence" value="ECO:0007669"/>
    <property type="project" value="TreeGrafter"/>
</dbReference>
<sequence length="204" mass="23149">MTDSERDQIDQDAQTFMRTCSDAIQQLKTEACKETISPQVREHRLAVLDFIEDYLKRVCKLYSEQRAIRVKRMVDKKRLSRLEPEQVNKLKTSPSAETITLPNPEAKEEAKAVGEDTTERTVADTHRTSGFWDDGRGEDELSPEEIQMAYTGIITGWEKSSKLRLFILPSAELTICSAEAIIGIHLRPLLHVHSGSFPSVYLSI</sequence>
<comment type="caution">
    <text evidence="9">The sequence shown here is derived from an EMBL/GenBank/DDBJ whole genome shotgun (WGS) entry which is preliminary data.</text>
</comment>
<evidence type="ECO:0000256" key="8">
    <source>
        <dbReference type="ARBA" id="ARBA00023136"/>
    </source>
</evidence>
<evidence type="ECO:0000256" key="3">
    <source>
        <dbReference type="ARBA" id="ARBA00022448"/>
    </source>
</evidence>
<evidence type="ECO:0000313" key="10">
    <source>
        <dbReference type="Proteomes" id="UP000824782"/>
    </source>
</evidence>
<dbReference type="PANTHER" id="PTHR15959">
    <property type="entry name" value="SYNTAXIN-18"/>
    <property type="match status" value="1"/>
</dbReference>
<dbReference type="AlphaFoldDB" id="A0AAV7D1U7"/>
<evidence type="ECO:0000256" key="2">
    <source>
        <dbReference type="ARBA" id="ARBA00009063"/>
    </source>
</evidence>
<keyword evidence="8" id="KW-0472">Membrane</keyword>
<keyword evidence="4" id="KW-0812">Transmembrane</keyword>
<comment type="subcellular location">
    <subcellularLocation>
        <location evidence="1">Membrane</location>
        <topology evidence="1">Single-pass type IV membrane protein</topology>
    </subcellularLocation>
</comment>
<comment type="similarity">
    <text evidence="2">Belongs to the syntaxin family.</text>
</comment>
<dbReference type="Proteomes" id="UP000824782">
    <property type="component" value="Unassembled WGS sequence"/>
</dbReference>
<accession>A0AAV7D1U7</accession>
<evidence type="ECO:0000313" key="9">
    <source>
        <dbReference type="EMBL" id="KAG8591409.1"/>
    </source>
</evidence>
<evidence type="ECO:0008006" key="11">
    <source>
        <dbReference type="Google" id="ProtNLM"/>
    </source>
</evidence>
<evidence type="ECO:0000256" key="6">
    <source>
        <dbReference type="ARBA" id="ARBA00022989"/>
    </source>
</evidence>
<protein>
    <recommendedName>
        <fullName evidence="11">Syntaxin-18</fullName>
    </recommendedName>
</protein>
<keyword evidence="3" id="KW-0813">Transport</keyword>
<evidence type="ECO:0000256" key="1">
    <source>
        <dbReference type="ARBA" id="ARBA00004211"/>
    </source>
</evidence>
<keyword evidence="7" id="KW-0175">Coiled coil</keyword>
<evidence type="ECO:0000256" key="4">
    <source>
        <dbReference type="ARBA" id="ARBA00022692"/>
    </source>
</evidence>
<keyword evidence="6" id="KW-1133">Transmembrane helix</keyword>
<organism evidence="9 10">
    <name type="scientific">Engystomops pustulosus</name>
    <name type="common">Tungara frog</name>
    <name type="synonym">Physalaemus pustulosus</name>
    <dbReference type="NCBI Taxonomy" id="76066"/>
    <lineage>
        <taxon>Eukaryota</taxon>
        <taxon>Metazoa</taxon>
        <taxon>Chordata</taxon>
        <taxon>Craniata</taxon>
        <taxon>Vertebrata</taxon>
        <taxon>Euteleostomi</taxon>
        <taxon>Amphibia</taxon>
        <taxon>Batrachia</taxon>
        <taxon>Anura</taxon>
        <taxon>Neobatrachia</taxon>
        <taxon>Hyloidea</taxon>
        <taxon>Leptodactylidae</taxon>
        <taxon>Leiuperinae</taxon>
        <taxon>Engystomops</taxon>
    </lineage>
</organism>
<dbReference type="GO" id="GO:0031201">
    <property type="term" value="C:SNARE complex"/>
    <property type="evidence" value="ECO:0007669"/>
    <property type="project" value="TreeGrafter"/>
</dbReference>
<dbReference type="EMBL" id="WNYA01000001">
    <property type="protein sequence ID" value="KAG8591409.1"/>
    <property type="molecule type" value="Genomic_DNA"/>
</dbReference>
<name>A0AAV7D1U7_ENGPU</name>